<gene>
    <name evidence="1" type="ORF">RPERSI_LOCUS4770</name>
</gene>
<evidence type="ECO:0000313" key="2">
    <source>
        <dbReference type="Proteomes" id="UP000789920"/>
    </source>
</evidence>
<feature type="non-terminal residue" evidence="1">
    <location>
        <position position="1"/>
    </location>
</feature>
<dbReference type="EMBL" id="CAJVQC010006798">
    <property type="protein sequence ID" value="CAG8571404.1"/>
    <property type="molecule type" value="Genomic_DNA"/>
</dbReference>
<proteinExistence type="predicted"/>
<evidence type="ECO:0000313" key="1">
    <source>
        <dbReference type="EMBL" id="CAG8571404.1"/>
    </source>
</evidence>
<accession>A0ACA9M738</accession>
<keyword evidence="2" id="KW-1185">Reference proteome</keyword>
<reference evidence="1" key="1">
    <citation type="submission" date="2021-06" db="EMBL/GenBank/DDBJ databases">
        <authorList>
            <person name="Kallberg Y."/>
            <person name="Tangrot J."/>
            <person name="Rosling A."/>
        </authorList>
    </citation>
    <scope>NUCLEOTIDE SEQUENCE</scope>
    <source>
        <strain evidence="1">MA461A</strain>
    </source>
</reference>
<name>A0ACA9M738_9GLOM</name>
<organism evidence="1 2">
    <name type="scientific">Racocetra persica</name>
    <dbReference type="NCBI Taxonomy" id="160502"/>
    <lineage>
        <taxon>Eukaryota</taxon>
        <taxon>Fungi</taxon>
        <taxon>Fungi incertae sedis</taxon>
        <taxon>Mucoromycota</taxon>
        <taxon>Glomeromycotina</taxon>
        <taxon>Glomeromycetes</taxon>
        <taxon>Diversisporales</taxon>
        <taxon>Gigasporaceae</taxon>
        <taxon>Racocetra</taxon>
    </lineage>
</organism>
<protein>
    <submittedName>
        <fullName evidence="1">29898_t:CDS:1</fullName>
    </submittedName>
</protein>
<comment type="caution">
    <text evidence="1">The sequence shown here is derived from an EMBL/GenBank/DDBJ whole genome shotgun (WGS) entry which is preliminary data.</text>
</comment>
<sequence length="85" mass="9444">TGSNCISTSLDDPTNQLQSSTANSDYSLPINTTLHESLSWLDPNYSFQFGTLQPFDNNLISEPFSTPSENLDWFPYSGIANTFDD</sequence>
<dbReference type="Proteomes" id="UP000789920">
    <property type="component" value="Unassembled WGS sequence"/>
</dbReference>